<name>A0A0A9BD65_ARUDO</name>
<sequence>MKRLMQIGLQRMLSLMASLK</sequence>
<dbReference type="EMBL" id="GBRH01238750">
    <property type="protein sequence ID" value="JAD59145.1"/>
    <property type="molecule type" value="Transcribed_RNA"/>
</dbReference>
<reference evidence="1" key="1">
    <citation type="submission" date="2014-09" db="EMBL/GenBank/DDBJ databases">
        <authorList>
            <person name="Magalhaes I.L.F."/>
            <person name="Oliveira U."/>
            <person name="Santos F.R."/>
            <person name="Vidigal T.H.D.A."/>
            <person name="Brescovit A.D."/>
            <person name="Santos A.J."/>
        </authorList>
    </citation>
    <scope>NUCLEOTIDE SEQUENCE</scope>
    <source>
        <tissue evidence="1">Shoot tissue taken approximately 20 cm above the soil surface</tissue>
    </source>
</reference>
<proteinExistence type="predicted"/>
<reference evidence="1" key="2">
    <citation type="journal article" date="2015" name="Data Brief">
        <title>Shoot transcriptome of the giant reed, Arundo donax.</title>
        <authorList>
            <person name="Barrero R.A."/>
            <person name="Guerrero F.D."/>
            <person name="Moolhuijzen P."/>
            <person name="Goolsby J.A."/>
            <person name="Tidwell J."/>
            <person name="Bellgard S.E."/>
            <person name="Bellgard M.I."/>
        </authorList>
    </citation>
    <scope>NUCLEOTIDE SEQUENCE</scope>
    <source>
        <tissue evidence="1">Shoot tissue taken approximately 20 cm above the soil surface</tissue>
    </source>
</reference>
<dbReference type="AlphaFoldDB" id="A0A0A9BD65"/>
<protein>
    <submittedName>
        <fullName evidence="1">Uncharacterized protein</fullName>
    </submittedName>
</protein>
<organism evidence="1">
    <name type="scientific">Arundo donax</name>
    <name type="common">Giant reed</name>
    <name type="synonym">Donax arundinaceus</name>
    <dbReference type="NCBI Taxonomy" id="35708"/>
    <lineage>
        <taxon>Eukaryota</taxon>
        <taxon>Viridiplantae</taxon>
        <taxon>Streptophyta</taxon>
        <taxon>Embryophyta</taxon>
        <taxon>Tracheophyta</taxon>
        <taxon>Spermatophyta</taxon>
        <taxon>Magnoliopsida</taxon>
        <taxon>Liliopsida</taxon>
        <taxon>Poales</taxon>
        <taxon>Poaceae</taxon>
        <taxon>PACMAD clade</taxon>
        <taxon>Arundinoideae</taxon>
        <taxon>Arundineae</taxon>
        <taxon>Arundo</taxon>
    </lineage>
</organism>
<evidence type="ECO:0000313" key="1">
    <source>
        <dbReference type="EMBL" id="JAD59145.1"/>
    </source>
</evidence>
<accession>A0A0A9BD65</accession>